<dbReference type="PROSITE" id="PS51462">
    <property type="entry name" value="NUDIX"/>
    <property type="match status" value="1"/>
</dbReference>
<evidence type="ECO:0000313" key="5">
    <source>
        <dbReference type="EMBL" id="ASU83925.1"/>
    </source>
</evidence>
<evidence type="ECO:0000256" key="2">
    <source>
        <dbReference type="ARBA" id="ARBA00022801"/>
    </source>
</evidence>
<proteinExistence type="predicted"/>
<evidence type="ECO:0000256" key="3">
    <source>
        <dbReference type="ARBA" id="ARBA00022842"/>
    </source>
</evidence>
<dbReference type="InterPro" id="IPR000086">
    <property type="entry name" value="NUDIX_hydrolase_dom"/>
</dbReference>
<dbReference type="GO" id="GO:0016787">
    <property type="term" value="F:hydrolase activity"/>
    <property type="evidence" value="ECO:0007669"/>
    <property type="project" value="UniProtKB-KW"/>
</dbReference>
<evidence type="ECO:0000259" key="4">
    <source>
        <dbReference type="PROSITE" id="PS51462"/>
    </source>
</evidence>
<dbReference type="Proteomes" id="UP000215005">
    <property type="component" value="Chromosome"/>
</dbReference>
<dbReference type="Pfam" id="PF00293">
    <property type="entry name" value="NUDIX"/>
    <property type="match status" value="1"/>
</dbReference>
<feature type="domain" description="Nudix hydrolase" evidence="4">
    <location>
        <begin position="13"/>
        <end position="144"/>
    </location>
</feature>
<reference evidence="5 6" key="1">
    <citation type="submission" date="2017-08" db="EMBL/GenBank/DDBJ databases">
        <title>The complete genome sequence of Nocardiopsis gilva YIM 90087.</title>
        <authorList>
            <person name="Yin M."/>
            <person name="Tang S."/>
        </authorList>
    </citation>
    <scope>NUCLEOTIDE SEQUENCE [LARGE SCALE GENOMIC DNA]</scope>
    <source>
        <strain evidence="5 6">YIM 90087</strain>
    </source>
</reference>
<gene>
    <name evidence="5" type="ORF">CDO52_15060</name>
</gene>
<sequence length="164" mass="17655">MADTELEFFESLPRSRGAASALLRAPDGRVLLVKPTYKPGWSLPGGVIEQRESPLAACRRECAEEIGFVPGLDGLACVDWIPPQLSPDHRPATIFIFAGRLATGQFDEVRLPADELSDAMLADAADFHLLLPGGRGRRIATALKAADAGLTVYLEDGQPVDWST</sequence>
<dbReference type="AlphaFoldDB" id="A0A223S733"/>
<protein>
    <submittedName>
        <fullName evidence="5">NUDIX domain-containing protein</fullName>
    </submittedName>
</protein>
<dbReference type="OrthoDB" id="4247482at2"/>
<keyword evidence="6" id="KW-1185">Reference proteome</keyword>
<keyword evidence="2" id="KW-0378">Hydrolase</keyword>
<accession>A0A223S733</accession>
<organism evidence="5 6">
    <name type="scientific">Nocardiopsis gilva YIM 90087</name>
    <dbReference type="NCBI Taxonomy" id="1235441"/>
    <lineage>
        <taxon>Bacteria</taxon>
        <taxon>Bacillati</taxon>
        <taxon>Actinomycetota</taxon>
        <taxon>Actinomycetes</taxon>
        <taxon>Streptosporangiales</taxon>
        <taxon>Nocardiopsidaceae</taxon>
        <taxon>Nocardiopsis</taxon>
    </lineage>
</organism>
<dbReference type="InterPro" id="IPR015797">
    <property type="entry name" value="NUDIX_hydrolase-like_dom_sf"/>
</dbReference>
<comment type="cofactor">
    <cofactor evidence="1">
        <name>Mg(2+)</name>
        <dbReference type="ChEBI" id="CHEBI:18420"/>
    </cofactor>
</comment>
<dbReference type="KEGG" id="ngv:CDO52_15060"/>
<evidence type="ECO:0000313" key="6">
    <source>
        <dbReference type="Proteomes" id="UP000215005"/>
    </source>
</evidence>
<keyword evidence="3" id="KW-0460">Magnesium</keyword>
<evidence type="ECO:0000256" key="1">
    <source>
        <dbReference type="ARBA" id="ARBA00001946"/>
    </source>
</evidence>
<dbReference type="PANTHER" id="PTHR43046">
    <property type="entry name" value="GDP-MANNOSE MANNOSYL HYDROLASE"/>
    <property type="match status" value="1"/>
</dbReference>
<dbReference type="Gene3D" id="3.90.79.10">
    <property type="entry name" value="Nucleoside Triphosphate Pyrophosphohydrolase"/>
    <property type="match status" value="1"/>
</dbReference>
<name>A0A223S733_9ACTN</name>
<dbReference type="PANTHER" id="PTHR43046:SF12">
    <property type="entry name" value="GDP-MANNOSE MANNOSYL HYDROLASE"/>
    <property type="match status" value="1"/>
</dbReference>
<dbReference type="RefSeq" id="WP_017619006.1">
    <property type="nucleotide sequence ID" value="NZ_ANBG01000212.1"/>
</dbReference>
<dbReference type="EMBL" id="CP022753">
    <property type="protein sequence ID" value="ASU83925.1"/>
    <property type="molecule type" value="Genomic_DNA"/>
</dbReference>
<dbReference type="SUPFAM" id="SSF55811">
    <property type="entry name" value="Nudix"/>
    <property type="match status" value="1"/>
</dbReference>
<dbReference type="CDD" id="cd18876">
    <property type="entry name" value="NUDIX_Hydrolase"/>
    <property type="match status" value="1"/>
</dbReference>